<organism evidence="7 8">
    <name type="scientific">Gadus morhua</name>
    <name type="common">Atlantic cod</name>
    <dbReference type="NCBI Taxonomy" id="8049"/>
    <lineage>
        <taxon>Eukaryota</taxon>
        <taxon>Metazoa</taxon>
        <taxon>Chordata</taxon>
        <taxon>Craniata</taxon>
        <taxon>Vertebrata</taxon>
        <taxon>Euteleostomi</taxon>
        <taxon>Actinopterygii</taxon>
        <taxon>Neopterygii</taxon>
        <taxon>Teleostei</taxon>
        <taxon>Neoteleostei</taxon>
        <taxon>Acanthomorphata</taxon>
        <taxon>Zeiogadaria</taxon>
        <taxon>Gadariae</taxon>
        <taxon>Gadiformes</taxon>
        <taxon>Gadoidei</taxon>
        <taxon>Gadidae</taxon>
        <taxon>Gadus</taxon>
    </lineage>
</organism>
<dbReference type="Gene3D" id="3.40.50.10140">
    <property type="entry name" value="Toll/interleukin-1 receptor homology (TIR) domain"/>
    <property type="match status" value="1"/>
</dbReference>
<keyword evidence="4" id="KW-0393">Immunoglobulin domain</keyword>
<dbReference type="PANTHER" id="PTHR11890">
    <property type="entry name" value="INTERLEUKIN-1 RECEPTOR FAMILY MEMBER"/>
    <property type="match status" value="1"/>
</dbReference>
<accession>A0A8C4Z9Z1</accession>
<evidence type="ECO:0000256" key="2">
    <source>
        <dbReference type="ARBA" id="ARBA00023157"/>
    </source>
</evidence>
<keyword evidence="2" id="KW-1015">Disulfide bond</keyword>
<dbReference type="PRINTS" id="PR01537">
    <property type="entry name" value="INTRLKN1R1F"/>
</dbReference>
<reference evidence="7" key="2">
    <citation type="submission" date="2025-09" db="UniProtKB">
        <authorList>
            <consortium name="Ensembl"/>
        </authorList>
    </citation>
    <scope>IDENTIFICATION</scope>
</reference>
<evidence type="ECO:0000256" key="3">
    <source>
        <dbReference type="ARBA" id="ARBA00023180"/>
    </source>
</evidence>
<dbReference type="GO" id="GO:0007165">
    <property type="term" value="P:signal transduction"/>
    <property type="evidence" value="ECO:0007669"/>
    <property type="project" value="InterPro"/>
</dbReference>
<dbReference type="AlphaFoldDB" id="A0A8C4Z9Z1"/>
<dbReference type="Proteomes" id="UP000694546">
    <property type="component" value="Chromosome 20"/>
</dbReference>
<dbReference type="InterPro" id="IPR035897">
    <property type="entry name" value="Toll_tir_struct_dom_sf"/>
</dbReference>
<dbReference type="SMART" id="SM00255">
    <property type="entry name" value="TIR"/>
    <property type="match status" value="1"/>
</dbReference>
<dbReference type="SUPFAM" id="SSF52200">
    <property type="entry name" value="Toll/Interleukin receptor TIR domain"/>
    <property type="match status" value="1"/>
</dbReference>
<dbReference type="GeneTree" id="ENSGT01090000259985"/>
<feature type="domain" description="Ig-like" evidence="6">
    <location>
        <begin position="102"/>
        <end position="194"/>
    </location>
</feature>
<keyword evidence="3" id="KW-0325">Glycoprotein</keyword>
<protein>
    <submittedName>
        <fullName evidence="7">Uncharacterized protein</fullName>
    </submittedName>
</protein>
<dbReference type="InterPro" id="IPR015621">
    <property type="entry name" value="IL-1_rcpt_fam"/>
</dbReference>
<dbReference type="PANTHER" id="PTHR11890:SF26">
    <property type="entry name" value="INTERLEUKIN-1 RECEPTOR TYPE 1"/>
    <property type="match status" value="1"/>
</dbReference>
<sequence length="483" mass="53116">MVSKQRHIFSFDHIKLLKQTLLLSNIVGRFFILKCSPGHTNVTWKRGGGNSSLPAGVEVKDAELWFLPVVQAHDGKYICHNRYAYILQPLSGVQCLSTFVVPLQSLCPAAVESKRMKQGPLHCKLDLPRGTTRTAPVEWLKECVPVNLAGGNLEVTQKGDLRFLRDSETNAGLYTCLLHMSLGDNNYTAARSLNLTLGNSKLNYPSATSPSCCPSVIHLLTPSSLSPLKQLSCINPCWCIRRISTLIASQQGLCYFLPRLPNQTLALSTPAFENTCMPVCLSVCLSACLSVCLSPVSDGMLYDAYVSYQYSGEGRSSEVVTFALKVLPEVLEKRHGFSLFIRGRDDSPGEALHDVIAEAVSKSRRLVLILSGQGDSETSPLHPSPSQLAYEHSVGLYDALTQRGLRVILVEIDGPVDYTALPESVRYIKRTQGALRWPGDSPRYHVCTKLSANSTFWKSMRYHMPPAPRVRGDLSPLGAPGEQ</sequence>
<comment type="similarity">
    <text evidence="1">Belongs to the interleukin-1 receptor family.</text>
</comment>
<dbReference type="Gene3D" id="2.60.40.10">
    <property type="entry name" value="Immunoglobulins"/>
    <property type="match status" value="2"/>
</dbReference>
<dbReference type="PROSITE" id="PS50835">
    <property type="entry name" value="IG_LIKE"/>
    <property type="match status" value="1"/>
</dbReference>
<name>A0A8C4Z9Z1_GADMO</name>
<dbReference type="InterPro" id="IPR000157">
    <property type="entry name" value="TIR_dom"/>
</dbReference>
<evidence type="ECO:0000313" key="8">
    <source>
        <dbReference type="Proteomes" id="UP000694546"/>
    </source>
</evidence>
<dbReference type="Pfam" id="PF01582">
    <property type="entry name" value="TIR"/>
    <property type="match status" value="1"/>
</dbReference>
<evidence type="ECO:0000256" key="1">
    <source>
        <dbReference type="ARBA" id="ARBA00009752"/>
    </source>
</evidence>
<dbReference type="Ensembl" id="ENSGMOT00000010657.2">
    <property type="protein sequence ID" value="ENSGMOP00000010375.2"/>
    <property type="gene ID" value="ENSGMOG00000009640.2"/>
</dbReference>
<feature type="domain" description="TIR" evidence="5">
    <location>
        <begin position="300"/>
        <end position="464"/>
    </location>
</feature>
<proteinExistence type="inferred from homology"/>
<reference evidence="7" key="1">
    <citation type="submission" date="2025-08" db="UniProtKB">
        <authorList>
            <consortium name="Ensembl"/>
        </authorList>
    </citation>
    <scope>IDENTIFICATION</scope>
</reference>
<dbReference type="InterPro" id="IPR036179">
    <property type="entry name" value="Ig-like_dom_sf"/>
</dbReference>
<dbReference type="PROSITE" id="PS50104">
    <property type="entry name" value="TIR"/>
    <property type="match status" value="1"/>
</dbReference>
<keyword evidence="8" id="KW-1185">Reference proteome</keyword>
<evidence type="ECO:0000259" key="5">
    <source>
        <dbReference type="PROSITE" id="PS50104"/>
    </source>
</evidence>
<evidence type="ECO:0000256" key="4">
    <source>
        <dbReference type="ARBA" id="ARBA00023319"/>
    </source>
</evidence>
<dbReference type="InterPro" id="IPR007110">
    <property type="entry name" value="Ig-like_dom"/>
</dbReference>
<evidence type="ECO:0000313" key="7">
    <source>
        <dbReference type="Ensembl" id="ENSGMOP00000010375.2"/>
    </source>
</evidence>
<evidence type="ECO:0000259" key="6">
    <source>
        <dbReference type="PROSITE" id="PS50835"/>
    </source>
</evidence>
<dbReference type="InterPro" id="IPR013783">
    <property type="entry name" value="Ig-like_fold"/>
</dbReference>
<dbReference type="SUPFAM" id="SSF48726">
    <property type="entry name" value="Immunoglobulin"/>
    <property type="match status" value="1"/>
</dbReference>